<dbReference type="EMBL" id="DVMR01000033">
    <property type="protein sequence ID" value="HIU43303.1"/>
    <property type="molecule type" value="Genomic_DNA"/>
</dbReference>
<dbReference type="PANTHER" id="PTHR42776">
    <property type="entry name" value="SERINE PEPTIDASE S9 FAMILY MEMBER"/>
    <property type="match status" value="1"/>
</dbReference>
<dbReference type="GO" id="GO:0006508">
    <property type="term" value="P:proteolysis"/>
    <property type="evidence" value="ECO:0007669"/>
    <property type="project" value="UniProtKB-KW"/>
</dbReference>
<evidence type="ECO:0000256" key="4">
    <source>
        <dbReference type="ARBA" id="ARBA00022825"/>
    </source>
</evidence>
<dbReference type="InterPro" id="IPR011659">
    <property type="entry name" value="WD40"/>
</dbReference>
<gene>
    <name evidence="6" type="ORF">IAB67_03285</name>
</gene>
<comment type="caution">
    <text evidence="6">The sequence shown here is derived from an EMBL/GenBank/DDBJ whole genome shotgun (WGS) entry which is preliminary data.</text>
</comment>
<evidence type="ECO:0000259" key="5">
    <source>
        <dbReference type="Pfam" id="PF00326"/>
    </source>
</evidence>
<reference evidence="6" key="1">
    <citation type="submission" date="2020-10" db="EMBL/GenBank/DDBJ databases">
        <authorList>
            <person name="Gilroy R."/>
        </authorList>
    </citation>
    <scope>NUCLEOTIDE SEQUENCE</scope>
    <source>
        <strain evidence="6">CHK191-8634</strain>
    </source>
</reference>
<feature type="domain" description="Peptidase S9 prolyl oligopeptidase catalytic" evidence="5">
    <location>
        <begin position="453"/>
        <end position="662"/>
    </location>
</feature>
<dbReference type="SUPFAM" id="SSF82171">
    <property type="entry name" value="DPP6 N-terminal domain-like"/>
    <property type="match status" value="1"/>
</dbReference>
<evidence type="ECO:0000313" key="7">
    <source>
        <dbReference type="Proteomes" id="UP000824073"/>
    </source>
</evidence>
<name>A0A9D1LJT8_9CLOT</name>
<dbReference type="PANTHER" id="PTHR42776:SF27">
    <property type="entry name" value="DIPEPTIDYL PEPTIDASE FAMILY MEMBER 6"/>
    <property type="match status" value="1"/>
</dbReference>
<organism evidence="6 7">
    <name type="scientific">Candidatus Ventrousia excrementavium</name>
    <dbReference type="NCBI Taxonomy" id="2840961"/>
    <lineage>
        <taxon>Bacteria</taxon>
        <taxon>Bacillati</taxon>
        <taxon>Bacillota</taxon>
        <taxon>Clostridia</taxon>
        <taxon>Eubacteriales</taxon>
        <taxon>Clostridiaceae</taxon>
        <taxon>Clostridiaceae incertae sedis</taxon>
        <taxon>Candidatus Ventrousia</taxon>
    </lineage>
</organism>
<keyword evidence="4" id="KW-0720">Serine protease</keyword>
<evidence type="ECO:0000256" key="1">
    <source>
        <dbReference type="ARBA" id="ARBA00010040"/>
    </source>
</evidence>
<dbReference type="InterPro" id="IPR001375">
    <property type="entry name" value="Peptidase_S9_cat"/>
</dbReference>
<dbReference type="Proteomes" id="UP000824073">
    <property type="component" value="Unassembled WGS sequence"/>
</dbReference>
<accession>A0A9D1LJT8</accession>
<evidence type="ECO:0000256" key="2">
    <source>
        <dbReference type="ARBA" id="ARBA00022670"/>
    </source>
</evidence>
<protein>
    <submittedName>
        <fullName evidence="6">S9 family peptidase</fullName>
    </submittedName>
</protein>
<dbReference type="Gene3D" id="3.40.50.1820">
    <property type="entry name" value="alpha/beta hydrolase"/>
    <property type="match status" value="1"/>
</dbReference>
<comment type="similarity">
    <text evidence="1">Belongs to the peptidase S9C family.</text>
</comment>
<dbReference type="Gene3D" id="2.130.10.10">
    <property type="entry name" value="YVTN repeat-like/Quinoprotein amine dehydrogenase"/>
    <property type="match status" value="1"/>
</dbReference>
<proteinExistence type="inferred from homology"/>
<dbReference type="InterPro" id="IPR011042">
    <property type="entry name" value="6-blade_b-propeller_TolB-like"/>
</dbReference>
<dbReference type="FunFam" id="3.40.50.1820:FF:000028">
    <property type="entry name" value="S9 family peptidase"/>
    <property type="match status" value="1"/>
</dbReference>
<dbReference type="InterPro" id="IPR029058">
    <property type="entry name" value="AB_hydrolase_fold"/>
</dbReference>
<reference evidence="6" key="2">
    <citation type="journal article" date="2021" name="PeerJ">
        <title>Extensive microbial diversity within the chicken gut microbiome revealed by metagenomics and culture.</title>
        <authorList>
            <person name="Gilroy R."/>
            <person name="Ravi A."/>
            <person name="Getino M."/>
            <person name="Pursley I."/>
            <person name="Horton D.L."/>
            <person name="Alikhan N.F."/>
            <person name="Baker D."/>
            <person name="Gharbi K."/>
            <person name="Hall N."/>
            <person name="Watson M."/>
            <person name="Adriaenssens E.M."/>
            <person name="Foster-Nyarko E."/>
            <person name="Jarju S."/>
            <person name="Secka A."/>
            <person name="Antonio M."/>
            <person name="Oren A."/>
            <person name="Chaudhuri R.R."/>
            <person name="La Ragione R."/>
            <person name="Hildebrand F."/>
            <person name="Pallen M.J."/>
        </authorList>
    </citation>
    <scope>NUCLEOTIDE SEQUENCE</scope>
    <source>
        <strain evidence="6">CHK191-8634</strain>
    </source>
</reference>
<dbReference type="Pfam" id="PF00326">
    <property type="entry name" value="Peptidase_S9"/>
    <property type="match status" value="1"/>
</dbReference>
<dbReference type="GO" id="GO:0004252">
    <property type="term" value="F:serine-type endopeptidase activity"/>
    <property type="evidence" value="ECO:0007669"/>
    <property type="project" value="TreeGrafter"/>
</dbReference>
<evidence type="ECO:0000256" key="3">
    <source>
        <dbReference type="ARBA" id="ARBA00022801"/>
    </source>
</evidence>
<keyword evidence="3" id="KW-0378">Hydrolase</keyword>
<dbReference type="AlphaFoldDB" id="A0A9D1LJT8"/>
<evidence type="ECO:0000313" key="6">
    <source>
        <dbReference type="EMBL" id="HIU43303.1"/>
    </source>
</evidence>
<dbReference type="Gene3D" id="2.120.10.30">
    <property type="entry name" value="TolB, C-terminal domain"/>
    <property type="match status" value="1"/>
</dbReference>
<dbReference type="SUPFAM" id="SSF53474">
    <property type="entry name" value="alpha/beta-Hydrolases"/>
    <property type="match status" value="1"/>
</dbReference>
<keyword evidence="2" id="KW-0645">Protease</keyword>
<dbReference type="Pfam" id="PF07676">
    <property type="entry name" value="PD40"/>
    <property type="match status" value="1"/>
</dbReference>
<dbReference type="InterPro" id="IPR015943">
    <property type="entry name" value="WD40/YVTN_repeat-like_dom_sf"/>
</dbReference>
<sequence length="663" mass="74053">MKRFTAETFAKYRHPSSPLISPDGRLTAFVLTETDLEKNCYRADIWVLENETGTVRRLTAQGDAFSFAWTPDGRIVFAAPRGDEVSRARKEGRMLTRYFVISPWGGEAEALCTLPIEGGAPHILPDGKWVVTGKVDLNRPDFDALPEKERQKALKEYLDPCCRIFEEVPWWSNGRGDISGIRTALYLCDPAAGTAQKVTSERFNVATVVCDCGRVIYTGEELHGLQTRKSGVFVLDPATGQSRALIEPGTYTLHSTMLFDHNTVFEQMTDDSDHPYANGSLYAIDIDSGKMRRLGAPEDSLFDAVNTDAYMGSGRSFKPDGGKLWVTVGDGDNCRLHTMDADGQLSPQLTGPGSVQCFDVRGGQVVMAAMRGNQLAELYSLDPNGGEKQLTHFNDWVQEQYAVSTPQPISFTDPDGFGIHGWVMEPAGYEPGKKYPCILNIHGGPRGAYGTVFFHEMQLWASRGYFVIFCNPRGSSGRGFDFVDLYGKYGDTDYKNLMQFADVCLEKVPDIDKDNLCVTGGSYGGYMVNWMIGHTSRFRAACAQRSISDWIAYQGTSDLGSWFNLKEHGADIEHNIELLWEISPLKHAKNAQTPTLFIHADEDYRCYMVHAYEMFTALRRNGVDSRIVLFKGENHGLSRGGKPQARVRRMNEIIDWMDAHLQK</sequence>